<evidence type="ECO:0000256" key="1">
    <source>
        <dbReference type="SAM" id="Phobius"/>
    </source>
</evidence>
<feature type="transmembrane region" description="Helical" evidence="1">
    <location>
        <begin position="53"/>
        <end position="78"/>
    </location>
</feature>
<dbReference type="OMA" id="YPRPMGY"/>
<evidence type="ECO:0000313" key="3">
    <source>
        <dbReference type="Proteomes" id="UP000694892"/>
    </source>
</evidence>
<evidence type="ECO:0000313" key="2">
    <source>
        <dbReference type="EMBL" id="OCT64192.1"/>
    </source>
</evidence>
<accession>A0A974C0B3</accession>
<dbReference type="Proteomes" id="UP000694892">
    <property type="component" value="Chromosome 9_10L"/>
</dbReference>
<feature type="transmembrane region" description="Helical" evidence="1">
    <location>
        <begin position="90"/>
        <end position="112"/>
    </location>
</feature>
<protein>
    <submittedName>
        <fullName evidence="2">Uncharacterized protein</fullName>
    </submittedName>
</protein>
<sequence length="277" mass="28296">MNSAGAHVTEKRARGIRNTKNKYGIPVYMTFQLSLFPSSVAELLELIILLSQYSFHFCFFLLGVPICHSHFVCSVGLAHRDTRKTPALPLSLGAALPLSLGAALPLSLGAALPLSLGAALPLSLGAALPLSLGAALPLSLGAALPLSLGASLPLSLGASQPLSLGASQPLSLGASQPHSLGASQPHSLGASLPLSLGASLPLSLGSSLPLALATSLPLSLFVSAPLTVRLCPSHWVRESAAIFLSSCTADASNETTGSSEEVQQFPLTCINANLQNT</sequence>
<name>A0A974C0B3_XENLA</name>
<gene>
    <name evidence="2" type="ORF">XELAEV_18045295mg</name>
</gene>
<keyword evidence="1" id="KW-0812">Transmembrane</keyword>
<dbReference type="AlphaFoldDB" id="A0A974C0B3"/>
<proteinExistence type="predicted"/>
<keyword evidence="1" id="KW-0472">Membrane</keyword>
<feature type="transmembrane region" description="Helical" evidence="1">
    <location>
        <begin position="21"/>
        <end position="41"/>
    </location>
</feature>
<organism evidence="2 3">
    <name type="scientific">Xenopus laevis</name>
    <name type="common">African clawed frog</name>
    <dbReference type="NCBI Taxonomy" id="8355"/>
    <lineage>
        <taxon>Eukaryota</taxon>
        <taxon>Metazoa</taxon>
        <taxon>Chordata</taxon>
        <taxon>Craniata</taxon>
        <taxon>Vertebrata</taxon>
        <taxon>Euteleostomi</taxon>
        <taxon>Amphibia</taxon>
        <taxon>Batrachia</taxon>
        <taxon>Anura</taxon>
        <taxon>Pipoidea</taxon>
        <taxon>Pipidae</taxon>
        <taxon>Xenopodinae</taxon>
        <taxon>Xenopus</taxon>
        <taxon>Xenopus</taxon>
    </lineage>
</organism>
<reference evidence="3" key="1">
    <citation type="journal article" date="2016" name="Nature">
        <title>Genome evolution in the allotetraploid frog Xenopus laevis.</title>
        <authorList>
            <person name="Session A.M."/>
            <person name="Uno Y."/>
            <person name="Kwon T."/>
            <person name="Chapman J.A."/>
            <person name="Toyoda A."/>
            <person name="Takahashi S."/>
            <person name="Fukui A."/>
            <person name="Hikosaka A."/>
            <person name="Suzuki A."/>
            <person name="Kondo M."/>
            <person name="van Heeringen S.J."/>
            <person name="Quigley I."/>
            <person name="Heinz S."/>
            <person name="Ogino H."/>
            <person name="Ochi H."/>
            <person name="Hellsten U."/>
            <person name="Lyons J.B."/>
            <person name="Simakov O."/>
            <person name="Putnam N."/>
            <person name="Stites J."/>
            <person name="Kuroki Y."/>
            <person name="Tanaka T."/>
            <person name="Michiue T."/>
            <person name="Watanabe M."/>
            <person name="Bogdanovic O."/>
            <person name="Lister R."/>
            <person name="Georgiou G."/>
            <person name="Paranjpe S.S."/>
            <person name="van Kruijsbergen I."/>
            <person name="Shu S."/>
            <person name="Carlson J."/>
            <person name="Kinoshita T."/>
            <person name="Ohta Y."/>
            <person name="Mawaribuchi S."/>
            <person name="Jenkins J."/>
            <person name="Grimwood J."/>
            <person name="Schmutz J."/>
            <person name="Mitros T."/>
            <person name="Mozaffari S.V."/>
            <person name="Suzuki Y."/>
            <person name="Haramoto Y."/>
            <person name="Yamamoto T.S."/>
            <person name="Takagi C."/>
            <person name="Heald R."/>
            <person name="Miller K."/>
            <person name="Haudenschild C."/>
            <person name="Kitzman J."/>
            <person name="Nakayama T."/>
            <person name="Izutsu Y."/>
            <person name="Robert J."/>
            <person name="Fortriede J."/>
            <person name="Burns K."/>
            <person name="Lotay V."/>
            <person name="Karimi K."/>
            <person name="Yasuoka Y."/>
            <person name="Dichmann D.S."/>
            <person name="Flajnik M.F."/>
            <person name="Houston D.W."/>
            <person name="Shendure J."/>
            <person name="DuPasquier L."/>
            <person name="Vize P.D."/>
            <person name="Zorn A.M."/>
            <person name="Ito M."/>
            <person name="Marcotte E.M."/>
            <person name="Wallingford J.B."/>
            <person name="Ito Y."/>
            <person name="Asashima M."/>
            <person name="Ueno N."/>
            <person name="Matsuda Y."/>
            <person name="Veenstra G.J."/>
            <person name="Fujiyama A."/>
            <person name="Harland R.M."/>
            <person name="Taira M."/>
            <person name="Rokhsar D.S."/>
        </authorList>
    </citation>
    <scope>NUCLEOTIDE SEQUENCE [LARGE SCALE GENOMIC DNA]</scope>
    <source>
        <strain evidence="3">J</strain>
    </source>
</reference>
<keyword evidence="1" id="KW-1133">Transmembrane helix</keyword>
<dbReference type="EMBL" id="CM004482">
    <property type="protein sequence ID" value="OCT64192.1"/>
    <property type="molecule type" value="Genomic_DNA"/>
</dbReference>